<keyword evidence="3" id="KW-0964">Secreted</keyword>
<accession>A0A1M7TZY4</accession>
<keyword evidence="7" id="KW-1185">Reference proteome</keyword>
<gene>
    <name evidence="6" type="ORF">SAMN05216200_11237</name>
</gene>
<evidence type="ECO:0000256" key="4">
    <source>
        <dbReference type="ARBA" id="ARBA00022737"/>
    </source>
</evidence>
<protein>
    <submittedName>
        <fullName evidence="6">Ca2+-binding protein, RTX toxin-related</fullName>
    </submittedName>
</protein>
<dbReference type="InterPro" id="IPR018511">
    <property type="entry name" value="Hemolysin-typ_Ca-bd_CS"/>
</dbReference>
<evidence type="ECO:0000259" key="5">
    <source>
        <dbReference type="Pfam" id="PF08548"/>
    </source>
</evidence>
<dbReference type="STRING" id="1189325.SAMN04488119_11138"/>
<dbReference type="AlphaFoldDB" id="A0A1M7TZY4"/>
<organism evidence="6 7">
    <name type="scientific">Oceanicella actignis</name>
    <dbReference type="NCBI Taxonomy" id="1189325"/>
    <lineage>
        <taxon>Bacteria</taxon>
        <taxon>Pseudomonadati</taxon>
        <taxon>Pseudomonadota</taxon>
        <taxon>Alphaproteobacteria</taxon>
        <taxon>Rhodobacterales</taxon>
        <taxon>Paracoccaceae</taxon>
        <taxon>Oceanicella</taxon>
    </lineage>
</organism>
<dbReference type="PANTHER" id="PTHR38340:SF1">
    <property type="entry name" value="S-LAYER PROTEIN"/>
    <property type="match status" value="1"/>
</dbReference>
<dbReference type="Pfam" id="PF08548">
    <property type="entry name" value="Peptidase_M10_C"/>
    <property type="match status" value="1"/>
</dbReference>
<name>A0A1M7TZY4_9RHOB</name>
<dbReference type="Gene3D" id="2.150.10.10">
    <property type="entry name" value="Serralysin-like metalloprotease, C-terminal"/>
    <property type="match status" value="2"/>
</dbReference>
<dbReference type="RefSeq" id="WP_072748340.1">
    <property type="nucleotide sequence ID" value="NZ_FOHL01000011.1"/>
</dbReference>
<reference evidence="6 7" key="1">
    <citation type="submission" date="2016-12" db="EMBL/GenBank/DDBJ databases">
        <authorList>
            <person name="Song W.-J."/>
            <person name="Kurnit D.M."/>
        </authorList>
    </citation>
    <scope>NUCLEOTIDE SEQUENCE [LARGE SCALE GENOMIC DNA]</scope>
    <source>
        <strain evidence="6 7">CGMCC 1.10808</strain>
    </source>
</reference>
<evidence type="ECO:0000313" key="7">
    <source>
        <dbReference type="Proteomes" id="UP000184066"/>
    </source>
</evidence>
<dbReference type="SUPFAM" id="SSF51120">
    <property type="entry name" value="beta-Roll"/>
    <property type="match status" value="2"/>
</dbReference>
<dbReference type="EMBL" id="FRDL01000012">
    <property type="protein sequence ID" value="SHN76289.1"/>
    <property type="molecule type" value="Genomic_DNA"/>
</dbReference>
<sequence>MAVNFISGNSTSSVNVAGSTDAWVLTQGSGLYANSYGFLIESGVSNARVVIEGDLVTTSAGVAANAGPRNSVEIGSEGSIRAARPSTGVYLLVQNDGDQGGSVINEGQIVAGKGVWLEGWGATVVNVGTISTGSAAIDDAIGVIVQDPSATGYLRVENSGLISAWRGVVVEAGNLDAMSKAGQIVNTGTISAGQTAVEMHGVAVLGNSGVINAPVGVVVAGPNDLYGAGFGQVVNSGVISGGETAVEMTGRAVLDNTGVIETPDFLFRQSDVVSGDDASQIVTNSGDIRGRVNLGGGNDAFHMLDGTLLGNVFLGAGDDLFVYAGGTIEPNKGFSQRTEIYGGDGNDVFEIYQSGAAISGGAGEDSVFSSVSFRITSSSIERLFLMGTDDIKGLGSNNADDISGNAGANIIRGYAGDDTISSGGGDDRIYGGRGNDSIQLGEGDAMVHGGHGDDEITVQPGSTYVLRGGAGFDTVNLGALDIEKEGWIINLANQSKNAGAAEGSRFHGLEAFNFSQGYSVIDGKAFGVDDVFRGLAADETVDGGVGDDLLIGNDGRDTLIGDRGADTLTGGRGADRLIGGRDADKLRGGAGADVFVFEKVEDSAPGAADVIQDFGDGPDKIDLGGIDADLGAAGDQAFALAGTKFTGAAGELIIFNAGGKTHVQGDVDGDGAADLAIILNGKPALDAGDFLL</sequence>
<dbReference type="Proteomes" id="UP000184066">
    <property type="component" value="Unassembled WGS sequence"/>
</dbReference>
<dbReference type="InterPro" id="IPR011049">
    <property type="entry name" value="Serralysin-like_metalloprot_C"/>
</dbReference>
<evidence type="ECO:0000256" key="3">
    <source>
        <dbReference type="ARBA" id="ARBA00022525"/>
    </source>
</evidence>
<comment type="cofactor">
    <cofactor evidence="1">
        <name>Ca(2+)</name>
        <dbReference type="ChEBI" id="CHEBI:29108"/>
    </cofactor>
</comment>
<proteinExistence type="predicted"/>
<evidence type="ECO:0000256" key="2">
    <source>
        <dbReference type="ARBA" id="ARBA00004613"/>
    </source>
</evidence>
<dbReference type="Pfam" id="PF00353">
    <property type="entry name" value="HemolysinCabind"/>
    <property type="match status" value="3"/>
</dbReference>
<dbReference type="PROSITE" id="PS00330">
    <property type="entry name" value="HEMOLYSIN_CALCIUM"/>
    <property type="match status" value="3"/>
</dbReference>
<dbReference type="PANTHER" id="PTHR38340">
    <property type="entry name" value="S-LAYER PROTEIN"/>
    <property type="match status" value="1"/>
</dbReference>
<feature type="domain" description="Peptidase M10 serralysin C-terminal" evidence="5">
    <location>
        <begin position="560"/>
        <end position="690"/>
    </location>
</feature>
<dbReference type="GO" id="GO:0005509">
    <property type="term" value="F:calcium ion binding"/>
    <property type="evidence" value="ECO:0007669"/>
    <property type="project" value="InterPro"/>
</dbReference>
<evidence type="ECO:0000256" key="1">
    <source>
        <dbReference type="ARBA" id="ARBA00001913"/>
    </source>
</evidence>
<dbReference type="InterPro" id="IPR001343">
    <property type="entry name" value="Hemolysn_Ca-bd"/>
</dbReference>
<keyword evidence="4" id="KW-0677">Repeat</keyword>
<dbReference type="PRINTS" id="PR00313">
    <property type="entry name" value="CABNDNGRPT"/>
</dbReference>
<dbReference type="GO" id="GO:0005615">
    <property type="term" value="C:extracellular space"/>
    <property type="evidence" value="ECO:0007669"/>
    <property type="project" value="InterPro"/>
</dbReference>
<comment type="subcellular location">
    <subcellularLocation>
        <location evidence="2">Secreted</location>
    </subcellularLocation>
</comment>
<evidence type="ECO:0000313" key="6">
    <source>
        <dbReference type="EMBL" id="SHN76289.1"/>
    </source>
</evidence>
<dbReference type="InterPro" id="IPR050557">
    <property type="entry name" value="RTX_toxin/Mannuronan_C5-epim"/>
</dbReference>
<dbReference type="InterPro" id="IPR013858">
    <property type="entry name" value="Peptidase_M10B_C"/>
</dbReference>